<dbReference type="InterPro" id="IPR036291">
    <property type="entry name" value="NAD(P)-bd_dom_sf"/>
</dbReference>
<dbReference type="EMBL" id="JAKREW010000007">
    <property type="protein sequence ID" value="MCG7505383.1"/>
    <property type="molecule type" value="Genomic_DNA"/>
</dbReference>
<keyword evidence="2" id="KW-0560">Oxidoreductase</keyword>
<keyword evidence="4" id="KW-1185">Reference proteome</keyword>
<comment type="similarity">
    <text evidence="1">Belongs to the short-chain dehydrogenases/reductases (SDR) family.</text>
</comment>
<accession>A0ABS9QD82</accession>
<name>A0ABS9QD82_9HYPH</name>
<dbReference type="PROSITE" id="PS00061">
    <property type="entry name" value="ADH_SHORT"/>
    <property type="match status" value="1"/>
</dbReference>
<dbReference type="PRINTS" id="PR00081">
    <property type="entry name" value="GDHRDH"/>
</dbReference>
<evidence type="ECO:0000256" key="1">
    <source>
        <dbReference type="ARBA" id="ARBA00006484"/>
    </source>
</evidence>
<dbReference type="InterPro" id="IPR020904">
    <property type="entry name" value="Sc_DH/Rdtase_CS"/>
</dbReference>
<dbReference type="Pfam" id="PF13561">
    <property type="entry name" value="adh_short_C2"/>
    <property type="match status" value="1"/>
</dbReference>
<evidence type="ECO:0000313" key="3">
    <source>
        <dbReference type="EMBL" id="MCG7505383.1"/>
    </source>
</evidence>
<dbReference type="InterPro" id="IPR002347">
    <property type="entry name" value="SDR_fam"/>
</dbReference>
<dbReference type="PANTHER" id="PTHR42760">
    <property type="entry name" value="SHORT-CHAIN DEHYDROGENASES/REDUCTASES FAMILY MEMBER"/>
    <property type="match status" value="1"/>
</dbReference>
<dbReference type="PRINTS" id="PR00080">
    <property type="entry name" value="SDRFAMILY"/>
</dbReference>
<reference evidence="3 4" key="1">
    <citation type="submission" date="2022-02" db="EMBL/GenBank/DDBJ databases">
        <title>Draft genome sequence of Mezorhizobium retamae strain IRAMC:0171 isolated from Retama raetam nodules.</title>
        <authorList>
            <person name="Bengaied R."/>
            <person name="Sbissi I."/>
            <person name="Huber K."/>
            <person name="Ghodbane F."/>
            <person name="Nouioui I."/>
            <person name="Tarhouni M."/>
            <person name="Gtari M."/>
        </authorList>
    </citation>
    <scope>NUCLEOTIDE SEQUENCE [LARGE SCALE GENOMIC DNA]</scope>
    <source>
        <strain evidence="3 4">IRAMC:0171</strain>
    </source>
</reference>
<evidence type="ECO:0000313" key="4">
    <source>
        <dbReference type="Proteomes" id="UP001201701"/>
    </source>
</evidence>
<evidence type="ECO:0000256" key="2">
    <source>
        <dbReference type="ARBA" id="ARBA00023002"/>
    </source>
</evidence>
<protein>
    <submittedName>
        <fullName evidence="3">SDR family oxidoreductase</fullName>
    </submittedName>
</protein>
<gene>
    <name evidence="3" type="ORF">L4923_10195</name>
</gene>
<comment type="caution">
    <text evidence="3">The sequence shown here is derived from an EMBL/GenBank/DDBJ whole genome shotgun (WGS) entry which is preliminary data.</text>
</comment>
<sequence>MGSAIAKRFAEEGASLVLTDISAGRLGQAVAEVEACLAPNAKIYSQRASVLVREEARSVVDAGVEACGPIDILINVVGGIRSQHMFQPFLEMSEERWNATMDLNLKGNFHLTQIVAPSMLERKYGRIVNIASIIFAGAAGQCDYGAAKAAVASMTRSLALEFAPHVNVNCISPATIKTSVIDRLTTEEQDFWRNQIVLKRFGEREEIANAVLFLASDESSFMTGEIMSVAGGIWPAL</sequence>
<proteinExistence type="inferred from homology"/>
<organism evidence="3 4">
    <name type="scientific">Mesorhizobium retamae</name>
    <dbReference type="NCBI Taxonomy" id="2912854"/>
    <lineage>
        <taxon>Bacteria</taxon>
        <taxon>Pseudomonadati</taxon>
        <taxon>Pseudomonadota</taxon>
        <taxon>Alphaproteobacteria</taxon>
        <taxon>Hyphomicrobiales</taxon>
        <taxon>Phyllobacteriaceae</taxon>
        <taxon>Mesorhizobium</taxon>
    </lineage>
</organism>
<dbReference type="PANTHER" id="PTHR42760:SF133">
    <property type="entry name" value="3-OXOACYL-[ACYL-CARRIER-PROTEIN] REDUCTASE"/>
    <property type="match status" value="1"/>
</dbReference>
<dbReference type="Proteomes" id="UP001201701">
    <property type="component" value="Unassembled WGS sequence"/>
</dbReference>
<dbReference type="SUPFAM" id="SSF51735">
    <property type="entry name" value="NAD(P)-binding Rossmann-fold domains"/>
    <property type="match status" value="1"/>
</dbReference>
<dbReference type="Gene3D" id="3.40.50.720">
    <property type="entry name" value="NAD(P)-binding Rossmann-like Domain"/>
    <property type="match status" value="1"/>
</dbReference>